<feature type="compositionally biased region" description="Acidic residues" evidence="1">
    <location>
        <begin position="68"/>
        <end position="77"/>
    </location>
</feature>
<proteinExistence type="predicted"/>
<evidence type="ECO:0000256" key="1">
    <source>
        <dbReference type="SAM" id="MobiDB-lite"/>
    </source>
</evidence>
<protein>
    <recommendedName>
        <fullName evidence="5">DUF4229 domain-containing protein</fullName>
    </recommendedName>
</protein>
<keyword evidence="2" id="KW-0472">Membrane</keyword>
<gene>
    <name evidence="3" type="ORF">GCM10009846_16790</name>
</gene>
<dbReference type="Proteomes" id="UP001501599">
    <property type="component" value="Unassembled WGS sequence"/>
</dbReference>
<reference evidence="3 4" key="1">
    <citation type="journal article" date="2019" name="Int. J. Syst. Evol. Microbiol.">
        <title>The Global Catalogue of Microorganisms (GCM) 10K type strain sequencing project: providing services to taxonomists for standard genome sequencing and annotation.</title>
        <authorList>
            <consortium name="The Broad Institute Genomics Platform"/>
            <consortium name="The Broad Institute Genome Sequencing Center for Infectious Disease"/>
            <person name="Wu L."/>
            <person name="Ma J."/>
        </authorList>
    </citation>
    <scope>NUCLEOTIDE SEQUENCE [LARGE SCALE GENOMIC DNA]</scope>
    <source>
        <strain evidence="3 4">JCM 16026</strain>
    </source>
</reference>
<evidence type="ECO:0000313" key="4">
    <source>
        <dbReference type="Proteomes" id="UP001501599"/>
    </source>
</evidence>
<evidence type="ECO:0000256" key="2">
    <source>
        <dbReference type="SAM" id="Phobius"/>
    </source>
</evidence>
<feature type="compositionally biased region" description="Basic and acidic residues" evidence="1">
    <location>
        <begin position="78"/>
        <end position="89"/>
    </location>
</feature>
<organism evidence="3 4">
    <name type="scientific">Agrococcus versicolor</name>
    <dbReference type="NCBI Taxonomy" id="501482"/>
    <lineage>
        <taxon>Bacteria</taxon>
        <taxon>Bacillati</taxon>
        <taxon>Actinomycetota</taxon>
        <taxon>Actinomycetes</taxon>
        <taxon>Micrococcales</taxon>
        <taxon>Microbacteriaceae</taxon>
        <taxon>Agrococcus</taxon>
    </lineage>
</organism>
<feature type="transmembrane region" description="Helical" evidence="2">
    <location>
        <begin position="7"/>
        <end position="24"/>
    </location>
</feature>
<feature type="compositionally biased region" description="Basic and acidic residues" evidence="1">
    <location>
        <begin position="124"/>
        <end position="133"/>
    </location>
</feature>
<comment type="caution">
    <text evidence="3">The sequence shown here is derived from an EMBL/GenBank/DDBJ whole genome shotgun (WGS) entry which is preliminary data.</text>
</comment>
<accession>A0ABN3AS18</accession>
<keyword evidence="4" id="KW-1185">Reference proteome</keyword>
<keyword evidence="2" id="KW-0812">Transmembrane</keyword>
<feature type="compositionally biased region" description="Low complexity" evidence="1">
    <location>
        <begin position="98"/>
        <end position="110"/>
    </location>
</feature>
<feature type="region of interest" description="Disordered" evidence="1">
    <location>
        <begin position="63"/>
        <end position="133"/>
    </location>
</feature>
<feature type="transmembrane region" description="Helical" evidence="2">
    <location>
        <begin position="30"/>
        <end position="48"/>
    </location>
</feature>
<name>A0ABN3AS18_9MICO</name>
<evidence type="ECO:0000313" key="3">
    <source>
        <dbReference type="EMBL" id="GAA2173720.1"/>
    </source>
</evidence>
<keyword evidence="2" id="KW-1133">Transmembrane helix</keyword>
<evidence type="ECO:0008006" key="5">
    <source>
        <dbReference type="Google" id="ProtNLM"/>
    </source>
</evidence>
<dbReference type="EMBL" id="BAAAQT010000006">
    <property type="protein sequence ID" value="GAA2173720.1"/>
    <property type="molecule type" value="Genomic_DNA"/>
</dbReference>
<dbReference type="RefSeq" id="WP_344342639.1">
    <property type="nucleotide sequence ID" value="NZ_BAAAQT010000006.1"/>
</dbReference>
<sequence length="133" mass="14435">MRAIVSYALLRAALFVAPFAILVAAQVEWYVALVIALLFAFAASAVFLRRFKLAAVAEIARMRGERGEVDDEDAEDAAVDRDRDRRSVADEEAEDAAVDGTVATTTTDPDLVADDDVDASARATDARDDRTDR</sequence>